<protein>
    <submittedName>
        <fullName evidence="2">Uncharacterized protein</fullName>
    </submittedName>
</protein>
<evidence type="ECO:0000313" key="3">
    <source>
        <dbReference type="Proteomes" id="UP000663419"/>
    </source>
</evidence>
<dbReference type="Proteomes" id="UP000663419">
    <property type="component" value="Chromosome 3"/>
</dbReference>
<proteinExistence type="predicted"/>
<sequence>MVSSTHTPYRSQFPKIQSHLPTRQGTEEEYDLIAVAQQKDIFYFVLPHPDPPPSNMKFSNFHHSSLSDIARVNTRPDQRQKDTEKYHEHVHVHLSGKKVY</sequence>
<dbReference type="AlphaFoldDB" id="A0A8A1LKS9"/>
<evidence type="ECO:0000313" key="2">
    <source>
        <dbReference type="EMBL" id="QSS53064.1"/>
    </source>
</evidence>
<reference evidence="2" key="1">
    <citation type="submission" date="2021-01" db="EMBL/GenBank/DDBJ databases">
        <title>Chromosome-level genome assembly of a human fungal pathogen reveals clustering of transcriptionally co-regulated genes.</title>
        <authorList>
            <person name="Voorhies M."/>
            <person name="Cohen S."/>
            <person name="Shea T.P."/>
            <person name="Petrus S."/>
            <person name="Munoz J.F."/>
            <person name="Poplawski S."/>
            <person name="Goldman W.E."/>
            <person name="Michael T."/>
            <person name="Cuomo C.A."/>
            <person name="Sil A."/>
            <person name="Beyhan S."/>
        </authorList>
    </citation>
    <scope>NUCLEOTIDE SEQUENCE</scope>
    <source>
        <strain evidence="2">H88</strain>
    </source>
</reference>
<accession>A0A8A1LKS9</accession>
<evidence type="ECO:0000256" key="1">
    <source>
        <dbReference type="SAM" id="MobiDB-lite"/>
    </source>
</evidence>
<dbReference type="EMBL" id="CP069104">
    <property type="protein sequence ID" value="QSS53064.1"/>
    <property type="molecule type" value="Genomic_DNA"/>
</dbReference>
<feature type="compositionally biased region" description="Polar residues" evidence="1">
    <location>
        <begin position="1"/>
        <end position="10"/>
    </location>
</feature>
<feature type="region of interest" description="Disordered" evidence="1">
    <location>
        <begin position="1"/>
        <end position="25"/>
    </location>
</feature>
<dbReference type="VEuPathDB" id="FungiDB:I7I53_00206"/>
<gene>
    <name evidence="2" type="ORF">I7I53_00206</name>
</gene>
<feature type="compositionally biased region" description="Basic and acidic residues" evidence="1">
    <location>
        <begin position="74"/>
        <end position="91"/>
    </location>
</feature>
<feature type="region of interest" description="Disordered" evidence="1">
    <location>
        <begin position="74"/>
        <end position="100"/>
    </location>
</feature>
<organism evidence="2 3">
    <name type="scientific">Ajellomyces capsulatus (strain H88)</name>
    <name type="common">Darling's disease fungus</name>
    <name type="synonym">Histoplasma capsulatum</name>
    <dbReference type="NCBI Taxonomy" id="544711"/>
    <lineage>
        <taxon>Eukaryota</taxon>
        <taxon>Fungi</taxon>
        <taxon>Dikarya</taxon>
        <taxon>Ascomycota</taxon>
        <taxon>Pezizomycotina</taxon>
        <taxon>Eurotiomycetes</taxon>
        <taxon>Eurotiomycetidae</taxon>
        <taxon>Onygenales</taxon>
        <taxon>Ajellomycetaceae</taxon>
        <taxon>Histoplasma</taxon>
    </lineage>
</organism>
<name>A0A8A1LKS9_AJEC8</name>